<gene>
    <name evidence="2" type="ORF">COX06_01050</name>
</gene>
<evidence type="ECO:0000313" key="2">
    <source>
        <dbReference type="EMBL" id="PIP55854.1"/>
    </source>
</evidence>
<accession>A0A2H0BE01</accession>
<dbReference type="Proteomes" id="UP000229794">
    <property type="component" value="Unassembled WGS sequence"/>
</dbReference>
<feature type="transmembrane region" description="Helical" evidence="1">
    <location>
        <begin position="20"/>
        <end position="37"/>
    </location>
</feature>
<evidence type="ECO:0000256" key="1">
    <source>
        <dbReference type="SAM" id="Phobius"/>
    </source>
</evidence>
<sequence>MLGSVPAPSLRPRLATTHSFLFGGGFLFFDLVWWWRARSDFSFGEMQFGRGKAETIFAGGKGFALPRHFVSAAQEGEKRISFRFARPERDGARRGRGIFQQENIRDREECATDFWWGLMKKENLAVHPEISEMKLRG</sequence>
<keyword evidence="1" id="KW-1133">Transmembrane helix</keyword>
<comment type="caution">
    <text evidence="2">The sequence shown here is derived from an EMBL/GenBank/DDBJ whole genome shotgun (WGS) entry which is preliminary data.</text>
</comment>
<evidence type="ECO:0000313" key="3">
    <source>
        <dbReference type="Proteomes" id="UP000229794"/>
    </source>
</evidence>
<protein>
    <submittedName>
        <fullName evidence="2">Uncharacterized protein</fullName>
    </submittedName>
</protein>
<name>A0A2H0BE01_9BACT</name>
<dbReference type="EMBL" id="PCST01000014">
    <property type="protein sequence ID" value="PIP55854.1"/>
    <property type="molecule type" value="Genomic_DNA"/>
</dbReference>
<reference evidence="2 3" key="1">
    <citation type="submission" date="2017-09" db="EMBL/GenBank/DDBJ databases">
        <title>Depth-based differentiation of microbial function through sediment-hosted aquifers and enrichment of novel symbionts in the deep terrestrial subsurface.</title>
        <authorList>
            <person name="Probst A.J."/>
            <person name="Ladd B."/>
            <person name="Jarett J.K."/>
            <person name="Geller-Mcgrath D.E."/>
            <person name="Sieber C.M."/>
            <person name="Emerson J.B."/>
            <person name="Anantharaman K."/>
            <person name="Thomas B.C."/>
            <person name="Malmstrom R."/>
            <person name="Stieglmeier M."/>
            <person name="Klingl A."/>
            <person name="Woyke T."/>
            <person name="Ryan C.M."/>
            <person name="Banfield J.F."/>
        </authorList>
    </citation>
    <scope>NUCLEOTIDE SEQUENCE [LARGE SCALE GENOMIC DNA]</scope>
    <source>
        <strain evidence="2">CG22_combo_CG10-13_8_21_14_all_42_17</strain>
    </source>
</reference>
<organism evidence="2 3">
    <name type="scientific">Candidatus Zambryskibacteria bacterium CG22_combo_CG10-13_8_21_14_all_42_17</name>
    <dbReference type="NCBI Taxonomy" id="1975118"/>
    <lineage>
        <taxon>Bacteria</taxon>
        <taxon>Candidatus Zambryskiibacteriota</taxon>
    </lineage>
</organism>
<keyword evidence="1" id="KW-0472">Membrane</keyword>
<dbReference type="AlphaFoldDB" id="A0A2H0BE01"/>
<keyword evidence="1" id="KW-0812">Transmembrane</keyword>
<proteinExistence type="predicted"/>